<accession>A0ABU0EVN3</accession>
<dbReference type="EMBL" id="JAUSUT010000001">
    <property type="protein sequence ID" value="MDQ0379369.1"/>
    <property type="molecule type" value="Genomic_DNA"/>
</dbReference>
<gene>
    <name evidence="4" type="ORF">FB470_003363</name>
</gene>
<feature type="domain" description="N-acetyltransferase" evidence="3">
    <location>
        <begin position="1"/>
        <end position="172"/>
    </location>
</feature>
<evidence type="ECO:0000256" key="2">
    <source>
        <dbReference type="ARBA" id="ARBA00023315"/>
    </source>
</evidence>
<dbReference type="SUPFAM" id="SSF55729">
    <property type="entry name" value="Acyl-CoA N-acyltransferases (Nat)"/>
    <property type="match status" value="1"/>
</dbReference>
<protein>
    <submittedName>
        <fullName evidence="4">Ribosomal protein S18 acetylase RimI-like enzyme</fullName>
    </submittedName>
</protein>
<dbReference type="InterPro" id="IPR050832">
    <property type="entry name" value="Bact_Acetyltransf"/>
</dbReference>
<keyword evidence="5" id="KW-1185">Reference proteome</keyword>
<reference evidence="4 5" key="1">
    <citation type="submission" date="2023-07" db="EMBL/GenBank/DDBJ databases">
        <title>Sequencing the genomes of 1000 actinobacteria strains.</title>
        <authorList>
            <person name="Klenk H.-P."/>
        </authorList>
    </citation>
    <scope>NUCLEOTIDE SEQUENCE [LARGE SCALE GENOMIC DNA]</scope>
    <source>
        <strain evidence="4 5">DSM 45805</strain>
    </source>
</reference>
<evidence type="ECO:0000256" key="1">
    <source>
        <dbReference type="ARBA" id="ARBA00022679"/>
    </source>
</evidence>
<dbReference type="CDD" id="cd04301">
    <property type="entry name" value="NAT_SF"/>
    <property type="match status" value="1"/>
</dbReference>
<evidence type="ECO:0000313" key="5">
    <source>
        <dbReference type="Proteomes" id="UP001229651"/>
    </source>
</evidence>
<dbReference type="Proteomes" id="UP001229651">
    <property type="component" value="Unassembled WGS sequence"/>
</dbReference>
<comment type="caution">
    <text evidence="4">The sequence shown here is derived from an EMBL/GenBank/DDBJ whole genome shotgun (WGS) entry which is preliminary data.</text>
</comment>
<dbReference type="Pfam" id="PF00583">
    <property type="entry name" value="Acetyltransf_1"/>
    <property type="match status" value="1"/>
</dbReference>
<keyword evidence="1" id="KW-0808">Transferase</keyword>
<evidence type="ECO:0000313" key="4">
    <source>
        <dbReference type="EMBL" id="MDQ0379369.1"/>
    </source>
</evidence>
<dbReference type="InterPro" id="IPR016181">
    <property type="entry name" value="Acyl_CoA_acyltransferase"/>
</dbReference>
<dbReference type="RefSeq" id="WP_306992661.1">
    <property type="nucleotide sequence ID" value="NZ_JAUSUT010000001.1"/>
</dbReference>
<organism evidence="4 5">
    <name type="scientific">Amycolatopsis thermophila</name>
    <dbReference type="NCBI Taxonomy" id="206084"/>
    <lineage>
        <taxon>Bacteria</taxon>
        <taxon>Bacillati</taxon>
        <taxon>Actinomycetota</taxon>
        <taxon>Actinomycetes</taxon>
        <taxon>Pseudonocardiales</taxon>
        <taxon>Pseudonocardiaceae</taxon>
        <taxon>Amycolatopsis</taxon>
    </lineage>
</organism>
<proteinExistence type="predicted"/>
<dbReference type="InterPro" id="IPR000182">
    <property type="entry name" value="GNAT_dom"/>
</dbReference>
<keyword evidence="2" id="KW-0012">Acyltransferase</keyword>
<dbReference type="PROSITE" id="PS51186">
    <property type="entry name" value="GNAT"/>
    <property type="match status" value="1"/>
</dbReference>
<name>A0ABU0EVN3_9PSEU</name>
<evidence type="ECO:0000259" key="3">
    <source>
        <dbReference type="PROSITE" id="PS51186"/>
    </source>
</evidence>
<sequence length="172" mass="18733">MEIRPAAAGDVPEIAEVHVRSWQEGYRGLLPPDVLDVLDPAQRIERWSRIVAGNALPREGTLVAVRAGALLGFVNLGPSRDEGGDGDRTGEIRSLYVRPTAWRGGVGRRLLAEALRSLTAAGFRTVSLSVLDGNVRAMRFYSACGFTPDGTVEDARHAGLDVRTVRYRRDLP</sequence>
<dbReference type="PANTHER" id="PTHR43877">
    <property type="entry name" value="AMINOALKYLPHOSPHONATE N-ACETYLTRANSFERASE-RELATED-RELATED"/>
    <property type="match status" value="1"/>
</dbReference>
<dbReference type="Gene3D" id="3.40.630.30">
    <property type="match status" value="1"/>
</dbReference>